<dbReference type="SUPFAM" id="SSF53756">
    <property type="entry name" value="UDP-Glycosyltransferase/glycogen phosphorylase"/>
    <property type="match status" value="1"/>
</dbReference>
<name>A0A9N8QUT2_9FLAO</name>
<dbReference type="Pfam" id="PF01075">
    <property type="entry name" value="Glyco_transf_9"/>
    <property type="match status" value="1"/>
</dbReference>
<dbReference type="AlphaFoldDB" id="A0A9N8QUT2"/>
<dbReference type="GO" id="GO:0009244">
    <property type="term" value="P:lipopolysaccharide core region biosynthetic process"/>
    <property type="evidence" value="ECO:0007669"/>
    <property type="project" value="TreeGrafter"/>
</dbReference>
<dbReference type="EMBL" id="CAJIMS010000001">
    <property type="protein sequence ID" value="CAD7808766.1"/>
    <property type="molecule type" value="Genomic_DNA"/>
</dbReference>
<dbReference type="GO" id="GO:0005829">
    <property type="term" value="C:cytosol"/>
    <property type="evidence" value="ECO:0007669"/>
    <property type="project" value="TreeGrafter"/>
</dbReference>
<comment type="caution">
    <text evidence="3">The sequence shown here is derived from an EMBL/GenBank/DDBJ whole genome shotgun (WGS) entry which is preliminary data.</text>
</comment>
<dbReference type="Proteomes" id="UP000662618">
    <property type="component" value="Unassembled WGS sequence"/>
</dbReference>
<accession>A0A9N8QUT2</accession>
<evidence type="ECO:0000256" key="1">
    <source>
        <dbReference type="ARBA" id="ARBA00022676"/>
    </source>
</evidence>
<dbReference type="InterPro" id="IPR051199">
    <property type="entry name" value="LPS_LOS_Heptosyltrfase"/>
</dbReference>
<dbReference type="PANTHER" id="PTHR30160:SF7">
    <property type="entry name" value="ADP-HEPTOSE--LPS HEPTOSYLTRANSFERASE 2"/>
    <property type="match status" value="1"/>
</dbReference>
<dbReference type="GO" id="GO:0008713">
    <property type="term" value="F:ADP-heptose-lipopolysaccharide heptosyltransferase activity"/>
    <property type="evidence" value="ECO:0007669"/>
    <property type="project" value="TreeGrafter"/>
</dbReference>
<evidence type="ECO:0000313" key="3">
    <source>
        <dbReference type="EMBL" id="CAD7808766.1"/>
    </source>
</evidence>
<dbReference type="PANTHER" id="PTHR30160">
    <property type="entry name" value="TETRAACYLDISACCHARIDE 4'-KINASE-RELATED"/>
    <property type="match status" value="1"/>
</dbReference>
<organism evidence="3 4">
    <name type="scientific">Chryseobacterium aquaeductus</name>
    <dbReference type="NCBI Taxonomy" id="2675056"/>
    <lineage>
        <taxon>Bacteria</taxon>
        <taxon>Pseudomonadati</taxon>
        <taxon>Bacteroidota</taxon>
        <taxon>Flavobacteriia</taxon>
        <taxon>Flavobacteriales</taxon>
        <taxon>Weeksellaceae</taxon>
        <taxon>Chryseobacterium group</taxon>
        <taxon>Chryseobacterium</taxon>
    </lineage>
</organism>
<dbReference type="CDD" id="cd03789">
    <property type="entry name" value="GT9_LPS_heptosyltransferase"/>
    <property type="match status" value="1"/>
</dbReference>
<evidence type="ECO:0008006" key="5">
    <source>
        <dbReference type="Google" id="ProtNLM"/>
    </source>
</evidence>
<proteinExistence type="predicted"/>
<dbReference type="InterPro" id="IPR002201">
    <property type="entry name" value="Glyco_trans_9"/>
</dbReference>
<gene>
    <name evidence="3" type="ORF">CHRY9390_01885</name>
</gene>
<keyword evidence="1" id="KW-0328">Glycosyltransferase</keyword>
<reference evidence="3" key="1">
    <citation type="submission" date="2020-12" db="EMBL/GenBank/DDBJ databases">
        <authorList>
            <person name="Rodrigo-Torres L."/>
            <person name="Arahal R. D."/>
            <person name="Lucena T."/>
        </authorList>
    </citation>
    <scope>NUCLEOTIDE SEQUENCE</scope>
    <source>
        <strain evidence="3">CECT 9390</strain>
    </source>
</reference>
<keyword evidence="4" id="KW-1185">Reference proteome</keyword>
<sequence>MGDILVSSTTFPLLKKKYPDAEISFLLEEKHQQILLGNPYLDHVIFWDDKNFMQMAKAIKKQKFDIVIDLYSKIDTGLLSLLSGAKKRIGFFKKYTQLFYTHPVKRRRKALSENTTLGIEHRLQLLEPLDIKFEEVFPKTYISDQESENAKNILSENKLTENDNLVMISTFGSTEEKTYPLEYMAKILDDIVETKANSKILCNYLPSQKELFLQIFNMVSTETQQAIVKDFDTKNLREFAAVTSLCKCLIGNEGGATNLSKSLNIPTFTIFAPHIESKGWAWTSNPTVDRFLHLNDFVPQSSDYSDFKPELFENQLKDFLNKVLN</sequence>
<keyword evidence="2" id="KW-0808">Transferase</keyword>
<evidence type="ECO:0000313" key="4">
    <source>
        <dbReference type="Proteomes" id="UP000662618"/>
    </source>
</evidence>
<evidence type="ECO:0000256" key="2">
    <source>
        <dbReference type="ARBA" id="ARBA00022679"/>
    </source>
</evidence>
<dbReference type="Gene3D" id="3.40.50.2000">
    <property type="entry name" value="Glycogen Phosphorylase B"/>
    <property type="match status" value="2"/>
</dbReference>
<protein>
    <recommendedName>
        <fullName evidence="5">Heptosyltransferase-2</fullName>
    </recommendedName>
</protein>